<name>A0AAV2KIR7_KNICA</name>
<accession>A0AAV2KIR7</accession>
<feature type="region of interest" description="Disordered" evidence="1">
    <location>
        <begin position="1"/>
        <end position="32"/>
    </location>
</feature>
<evidence type="ECO:0000313" key="3">
    <source>
        <dbReference type="Proteomes" id="UP001497482"/>
    </source>
</evidence>
<evidence type="ECO:0000256" key="1">
    <source>
        <dbReference type="SAM" id="MobiDB-lite"/>
    </source>
</evidence>
<sequence length="47" mass="5553">MKDVRETIQPRSPRERSPKAPRLHTSSTRDSDTMLPYYHKIELNSNI</sequence>
<evidence type="ECO:0000313" key="2">
    <source>
        <dbReference type="EMBL" id="CAL1588518.1"/>
    </source>
</evidence>
<gene>
    <name evidence="2" type="ORF">KC01_LOCUS18303</name>
</gene>
<organism evidence="2 3">
    <name type="scientific">Knipowitschia caucasica</name>
    <name type="common">Caucasian dwarf goby</name>
    <name type="synonym">Pomatoschistus caucasicus</name>
    <dbReference type="NCBI Taxonomy" id="637954"/>
    <lineage>
        <taxon>Eukaryota</taxon>
        <taxon>Metazoa</taxon>
        <taxon>Chordata</taxon>
        <taxon>Craniata</taxon>
        <taxon>Vertebrata</taxon>
        <taxon>Euteleostomi</taxon>
        <taxon>Actinopterygii</taxon>
        <taxon>Neopterygii</taxon>
        <taxon>Teleostei</taxon>
        <taxon>Neoteleostei</taxon>
        <taxon>Acanthomorphata</taxon>
        <taxon>Gobiaria</taxon>
        <taxon>Gobiiformes</taxon>
        <taxon>Gobioidei</taxon>
        <taxon>Gobiidae</taxon>
        <taxon>Gobiinae</taxon>
        <taxon>Knipowitschia</taxon>
    </lineage>
</organism>
<feature type="compositionally biased region" description="Basic and acidic residues" evidence="1">
    <location>
        <begin position="1"/>
        <end position="18"/>
    </location>
</feature>
<proteinExistence type="predicted"/>
<dbReference type="Proteomes" id="UP001497482">
    <property type="component" value="Chromosome 18"/>
</dbReference>
<protein>
    <submittedName>
        <fullName evidence="2">Uncharacterized protein</fullName>
    </submittedName>
</protein>
<keyword evidence="3" id="KW-1185">Reference proteome</keyword>
<dbReference type="AlphaFoldDB" id="A0AAV2KIR7"/>
<dbReference type="EMBL" id="OZ035840">
    <property type="protein sequence ID" value="CAL1588518.1"/>
    <property type="molecule type" value="Genomic_DNA"/>
</dbReference>
<reference evidence="2 3" key="1">
    <citation type="submission" date="2024-04" db="EMBL/GenBank/DDBJ databases">
        <authorList>
            <person name="Waldvogel A.-M."/>
            <person name="Schoenle A."/>
        </authorList>
    </citation>
    <scope>NUCLEOTIDE SEQUENCE [LARGE SCALE GENOMIC DNA]</scope>
</reference>